<evidence type="ECO:0000313" key="1">
    <source>
        <dbReference type="EMBL" id="QLL09117.1"/>
    </source>
</evidence>
<gene>
    <name evidence="1" type="ORF">H0P51_09665</name>
</gene>
<sequence length="80" mass="8183">MAGAAAVELEKPVVERSGREPVNRQCAPSLSAIAVGAAQIAAGMGQRFLAGEMESCSTATRLPKRKTGGGLREAMAIEVA</sequence>
<accession>A0A7D6IAY9</accession>
<proteinExistence type="predicted"/>
<dbReference type="InterPro" id="IPR016039">
    <property type="entry name" value="Thiolase-like"/>
</dbReference>
<dbReference type="AlphaFoldDB" id="A0A7D6IAY9"/>
<protein>
    <submittedName>
        <fullName evidence="1">Uncharacterized protein</fullName>
    </submittedName>
</protein>
<reference evidence="1 2" key="2">
    <citation type="submission" date="2020-07" db="EMBL/GenBank/DDBJ databases">
        <authorList>
            <person name="Yu X."/>
        </authorList>
    </citation>
    <scope>NUCLEOTIDE SEQUENCE [LARGE SCALE GENOMIC DNA]</scope>
    <source>
        <strain evidence="2">24</strain>
    </source>
</reference>
<dbReference type="Proteomes" id="UP000510682">
    <property type="component" value="Chromosome"/>
</dbReference>
<dbReference type="GO" id="GO:0016746">
    <property type="term" value="F:acyltransferase activity"/>
    <property type="evidence" value="ECO:0007669"/>
    <property type="project" value="InterPro"/>
</dbReference>
<dbReference type="KEGG" id="mgor:H0P51_09665"/>
<keyword evidence="2" id="KW-1185">Reference proteome</keyword>
<evidence type="ECO:0000313" key="2">
    <source>
        <dbReference type="Proteomes" id="UP000510682"/>
    </source>
</evidence>
<dbReference type="Gene3D" id="3.40.47.10">
    <property type="match status" value="1"/>
</dbReference>
<dbReference type="SUPFAM" id="SSF53901">
    <property type="entry name" value="Thiolase-like"/>
    <property type="match status" value="1"/>
</dbReference>
<dbReference type="EMBL" id="CP059165">
    <property type="protein sequence ID" value="QLL09117.1"/>
    <property type="molecule type" value="Genomic_DNA"/>
</dbReference>
<reference evidence="2" key="3">
    <citation type="submission" date="2023-07" db="EMBL/GenBank/DDBJ databases">
        <title>Description of Mycobacterium gordonae subsp. intergordonae subsp.nov. and Mycobacterium gordonae subsp. gordonae subsp. nov.</title>
        <authorList>
            <person name="Huang H."/>
        </authorList>
    </citation>
    <scope>NUCLEOTIDE SEQUENCE [LARGE SCALE GENOMIC DNA]</scope>
    <source>
        <strain evidence="2">24</strain>
    </source>
</reference>
<name>A0A7D6IAY9_9MYCO</name>
<reference evidence="2" key="1">
    <citation type="submission" date="2020-07" db="EMBL/GenBank/DDBJ databases">
        <title>Description of Mycobacterium gordonae subsp. intergordonae subsp.nov. and Mycobacterium gordonae subsp. gordonae subsp. nov.</title>
        <authorList>
            <person name="Yu X."/>
        </authorList>
    </citation>
    <scope>NUCLEOTIDE SEQUENCE [LARGE SCALE GENOMIC DNA]</scope>
    <source>
        <strain evidence="2">24</strain>
    </source>
</reference>
<organism evidence="1 2">
    <name type="scientific">Mycobacterium vicinigordonae</name>
    <dbReference type="NCBI Taxonomy" id="1719132"/>
    <lineage>
        <taxon>Bacteria</taxon>
        <taxon>Bacillati</taxon>
        <taxon>Actinomycetota</taxon>
        <taxon>Actinomycetes</taxon>
        <taxon>Mycobacteriales</taxon>
        <taxon>Mycobacteriaceae</taxon>
        <taxon>Mycobacterium</taxon>
    </lineage>
</organism>